<evidence type="ECO:0000313" key="3">
    <source>
        <dbReference type="Proteomes" id="UP000243459"/>
    </source>
</evidence>
<proteinExistence type="predicted"/>
<evidence type="ECO:0000259" key="1">
    <source>
        <dbReference type="Pfam" id="PF17137"/>
    </source>
</evidence>
<dbReference type="InterPro" id="IPR033403">
    <property type="entry name" value="DUF5110"/>
</dbReference>
<dbReference type="EMBL" id="CM007384">
    <property type="protein sequence ID" value="ONK71494.1"/>
    <property type="molecule type" value="Genomic_DNA"/>
</dbReference>
<gene>
    <name evidence="2" type="ORF">A4U43_C04F9230</name>
</gene>
<protein>
    <recommendedName>
        <fullName evidence="1">DUF5110 domain-containing protein</fullName>
    </recommendedName>
</protein>
<dbReference type="AlphaFoldDB" id="A0A5P1F056"/>
<sequence length="220" mass="24055">MKGTPVAVPSFLQDLPTLYLQGGSIIPVGLPVHHVGEMNLTDDLSLFVALDDNGKAEGVLFEDDGDGYGYVHGAFLLTYYTAELQSSIITVKVSKTEGSWKRPKRFLHVHVILGGGAMINGKGIDGEEIQTTMPSNSEVSNLILASENQYRVHLERARPIPDVDRLPGQKGIELSKTPVDLKSGDWALKWCLGLGAELSLMTYLPSGGIFNSRERTNHFY</sequence>
<evidence type="ECO:0000313" key="2">
    <source>
        <dbReference type="EMBL" id="ONK71494.1"/>
    </source>
</evidence>
<dbReference type="Gramene" id="ONK71494">
    <property type="protein sequence ID" value="ONK71494"/>
    <property type="gene ID" value="A4U43_C04F9230"/>
</dbReference>
<dbReference type="Gene3D" id="2.60.40.1180">
    <property type="entry name" value="Golgi alpha-mannosidase II"/>
    <property type="match status" value="1"/>
</dbReference>
<dbReference type="Proteomes" id="UP000243459">
    <property type="component" value="Chromosome 4"/>
</dbReference>
<organism evidence="2 3">
    <name type="scientific">Asparagus officinalis</name>
    <name type="common">Garden asparagus</name>
    <dbReference type="NCBI Taxonomy" id="4686"/>
    <lineage>
        <taxon>Eukaryota</taxon>
        <taxon>Viridiplantae</taxon>
        <taxon>Streptophyta</taxon>
        <taxon>Embryophyta</taxon>
        <taxon>Tracheophyta</taxon>
        <taxon>Spermatophyta</taxon>
        <taxon>Magnoliopsida</taxon>
        <taxon>Liliopsida</taxon>
        <taxon>Asparagales</taxon>
        <taxon>Asparagaceae</taxon>
        <taxon>Asparagoideae</taxon>
        <taxon>Asparagus</taxon>
    </lineage>
</organism>
<reference evidence="3" key="1">
    <citation type="journal article" date="2017" name="Nat. Commun.">
        <title>The asparagus genome sheds light on the origin and evolution of a young Y chromosome.</title>
        <authorList>
            <person name="Harkess A."/>
            <person name="Zhou J."/>
            <person name="Xu C."/>
            <person name="Bowers J.E."/>
            <person name="Van der Hulst R."/>
            <person name="Ayyampalayam S."/>
            <person name="Mercati F."/>
            <person name="Riccardi P."/>
            <person name="McKain M.R."/>
            <person name="Kakrana A."/>
            <person name="Tang H."/>
            <person name="Ray J."/>
            <person name="Groenendijk J."/>
            <person name="Arikit S."/>
            <person name="Mathioni S.M."/>
            <person name="Nakano M."/>
            <person name="Shan H."/>
            <person name="Telgmann-Rauber A."/>
            <person name="Kanno A."/>
            <person name="Yue Z."/>
            <person name="Chen H."/>
            <person name="Li W."/>
            <person name="Chen Y."/>
            <person name="Xu X."/>
            <person name="Zhang Y."/>
            <person name="Luo S."/>
            <person name="Chen H."/>
            <person name="Gao J."/>
            <person name="Mao Z."/>
            <person name="Pires J.C."/>
            <person name="Luo M."/>
            <person name="Kudrna D."/>
            <person name="Wing R.A."/>
            <person name="Meyers B.C."/>
            <person name="Yi K."/>
            <person name="Kong H."/>
            <person name="Lavrijsen P."/>
            <person name="Sunseri F."/>
            <person name="Falavigna A."/>
            <person name="Ye Y."/>
            <person name="Leebens-Mack J.H."/>
            <person name="Chen G."/>
        </authorList>
    </citation>
    <scope>NUCLEOTIDE SEQUENCE [LARGE SCALE GENOMIC DNA]</scope>
    <source>
        <strain evidence="3">cv. DH0086</strain>
    </source>
</reference>
<accession>A0A5P1F056</accession>
<name>A0A5P1F056_ASPOF</name>
<dbReference type="InterPro" id="IPR013780">
    <property type="entry name" value="Glyco_hydro_b"/>
</dbReference>
<keyword evidence="3" id="KW-1185">Reference proteome</keyword>
<dbReference type="Pfam" id="PF17137">
    <property type="entry name" value="DUF5110"/>
    <property type="match status" value="1"/>
</dbReference>
<feature type="domain" description="DUF5110" evidence="1">
    <location>
        <begin position="44"/>
        <end position="112"/>
    </location>
</feature>